<evidence type="ECO:0000256" key="2">
    <source>
        <dbReference type="ARBA" id="ARBA00023125"/>
    </source>
</evidence>
<dbReference type="PROSITE" id="PS00846">
    <property type="entry name" value="HTH_ARSR_1"/>
    <property type="match status" value="1"/>
</dbReference>
<evidence type="ECO:0000259" key="5">
    <source>
        <dbReference type="PROSITE" id="PS50987"/>
    </source>
</evidence>
<dbReference type="InterPro" id="IPR001845">
    <property type="entry name" value="HTH_ArsR_DNA-bd_dom"/>
</dbReference>
<dbReference type="InterPro" id="IPR051011">
    <property type="entry name" value="Metal_resp_trans_reg"/>
</dbReference>
<dbReference type="PANTHER" id="PTHR43132:SF6">
    <property type="entry name" value="HTH-TYPE TRANSCRIPTIONAL REPRESSOR CZRA"/>
    <property type="match status" value="1"/>
</dbReference>
<dbReference type="InterPro" id="IPR036388">
    <property type="entry name" value="WH-like_DNA-bd_sf"/>
</dbReference>
<dbReference type="Gene3D" id="1.10.10.10">
    <property type="entry name" value="Winged helix-like DNA-binding domain superfamily/Winged helix DNA-binding domain"/>
    <property type="match status" value="1"/>
</dbReference>
<organism evidence="6 7">
    <name type="scientific">Chryseomicrobium palamuruense</name>
    <dbReference type="NCBI Taxonomy" id="682973"/>
    <lineage>
        <taxon>Bacteria</taxon>
        <taxon>Bacillati</taxon>
        <taxon>Bacillota</taxon>
        <taxon>Bacilli</taxon>
        <taxon>Bacillales</taxon>
        <taxon>Caryophanaceae</taxon>
        <taxon>Chryseomicrobium</taxon>
    </lineage>
</organism>
<dbReference type="SUPFAM" id="SSF46785">
    <property type="entry name" value="Winged helix' DNA-binding domain"/>
    <property type="match status" value="1"/>
</dbReference>
<evidence type="ECO:0000256" key="4">
    <source>
        <dbReference type="ARBA" id="ARBA00043263"/>
    </source>
</evidence>
<proteinExistence type="predicted"/>
<gene>
    <name evidence="6" type="ORF">ACFO0S_02280</name>
</gene>
<keyword evidence="4" id="KW-0105">Cadmium resistance</keyword>
<name>A0ABV8UTT3_9BACL</name>
<dbReference type="RefSeq" id="WP_378139738.1">
    <property type="nucleotide sequence ID" value="NZ_JBHSEF010000009.1"/>
</dbReference>
<dbReference type="InterPro" id="IPR018334">
    <property type="entry name" value="ArsR_HTH"/>
</dbReference>
<evidence type="ECO:0000256" key="3">
    <source>
        <dbReference type="ARBA" id="ARBA00023163"/>
    </source>
</evidence>
<accession>A0ABV8UTT3</accession>
<evidence type="ECO:0000313" key="6">
    <source>
        <dbReference type="EMBL" id="MFC4353893.1"/>
    </source>
</evidence>
<dbReference type="PRINTS" id="PR00778">
    <property type="entry name" value="HTHARSR"/>
</dbReference>
<sequence length="121" mass="13568">MSQSLKKLSVDHCEVECTHPEVVERITPLISQVKGVETIFKALSDATRMKIIYALTQEDELCVCDVAAIVSISTATASHHLRLLRTMGIAKNRKQGKLVYYSVKDHHITDLVKIAIEHLNE</sequence>
<dbReference type="Pfam" id="PF01022">
    <property type="entry name" value="HTH_5"/>
    <property type="match status" value="1"/>
</dbReference>
<keyword evidence="7" id="KW-1185">Reference proteome</keyword>
<evidence type="ECO:0000313" key="7">
    <source>
        <dbReference type="Proteomes" id="UP001595733"/>
    </source>
</evidence>
<keyword evidence="2" id="KW-0238">DNA-binding</keyword>
<dbReference type="PANTHER" id="PTHR43132">
    <property type="entry name" value="ARSENICAL RESISTANCE OPERON REPRESSOR ARSR-RELATED"/>
    <property type="match status" value="1"/>
</dbReference>
<dbReference type="EMBL" id="JBHSEF010000009">
    <property type="protein sequence ID" value="MFC4353893.1"/>
    <property type="molecule type" value="Genomic_DNA"/>
</dbReference>
<dbReference type="PROSITE" id="PS50987">
    <property type="entry name" value="HTH_ARSR_2"/>
    <property type="match status" value="1"/>
</dbReference>
<evidence type="ECO:0000256" key="1">
    <source>
        <dbReference type="ARBA" id="ARBA00023015"/>
    </source>
</evidence>
<dbReference type="SMART" id="SM00418">
    <property type="entry name" value="HTH_ARSR"/>
    <property type="match status" value="1"/>
</dbReference>
<comment type="caution">
    <text evidence="6">The sequence shown here is derived from an EMBL/GenBank/DDBJ whole genome shotgun (WGS) entry which is preliminary data.</text>
</comment>
<protein>
    <submittedName>
        <fullName evidence="6">ArsR/SmtB family transcription factor</fullName>
    </submittedName>
</protein>
<dbReference type="InterPro" id="IPR036390">
    <property type="entry name" value="WH_DNA-bd_sf"/>
</dbReference>
<reference evidence="7" key="1">
    <citation type="journal article" date="2019" name="Int. J. Syst. Evol. Microbiol.">
        <title>The Global Catalogue of Microorganisms (GCM) 10K type strain sequencing project: providing services to taxonomists for standard genome sequencing and annotation.</title>
        <authorList>
            <consortium name="The Broad Institute Genomics Platform"/>
            <consortium name="The Broad Institute Genome Sequencing Center for Infectious Disease"/>
            <person name="Wu L."/>
            <person name="Ma J."/>
        </authorList>
    </citation>
    <scope>NUCLEOTIDE SEQUENCE [LARGE SCALE GENOMIC DNA]</scope>
    <source>
        <strain evidence="7">CCUG 50353</strain>
    </source>
</reference>
<dbReference type="CDD" id="cd00090">
    <property type="entry name" value="HTH_ARSR"/>
    <property type="match status" value="1"/>
</dbReference>
<feature type="domain" description="HTH arsR-type" evidence="5">
    <location>
        <begin position="30"/>
        <end position="121"/>
    </location>
</feature>
<dbReference type="NCBIfam" id="NF033788">
    <property type="entry name" value="HTH_metalloreg"/>
    <property type="match status" value="1"/>
</dbReference>
<keyword evidence="3" id="KW-0804">Transcription</keyword>
<keyword evidence="1" id="KW-0805">Transcription regulation</keyword>
<dbReference type="Proteomes" id="UP001595733">
    <property type="component" value="Unassembled WGS sequence"/>
</dbReference>
<dbReference type="InterPro" id="IPR011991">
    <property type="entry name" value="ArsR-like_HTH"/>
</dbReference>